<evidence type="ECO:0000256" key="1">
    <source>
        <dbReference type="SAM" id="MobiDB-lite"/>
    </source>
</evidence>
<dbReference type="Proteomes" id="UP000324222">
    <property type="component" value="Unassembled WGS sequence"/>
</dbReference>
<organism evidence="2 3">
    <name type="scientific">Portunus trituberculatus</name>
    <name type="common">Swimming crab</name>
    <name type="synonym">Neptunus trituberculatus</name>
    <dbReference type="NCBI Taxonomy" id="210409"/>
    <lineage>
        <taxon>Eukaryota</taxon>
        <taxon>Metazoa</taxon>
        <taxon>Ecdysozoa</taxon>
        <taxon>Arthropoda</taxon>
        <taxon>Crustacea</taxon>
        <taxon>Multicrustacea</taxon>
        <taxon>Malacostraca</taxon>
        <taxon>Eumalacostraca</taxon>
        <taxon>Eucarida</taxon>
        <taxon>Decapoda</taxon>
        <taxon>Pleocyemata</taxon>
        <taxon>Brachyura</taxon>
        <taxon>Eubrachyura</taxon>
        <taxon>Portunoidea</taxon>
        <taxon>Portunidae</taxon>
        <taxon>Portuninae</taxon>
        <taxon>Portunus</taxon>
    </lineage>
</organism>
<keyword evidence="3" id="KW-1185">Reference proteome</keyword>
<dbReference type="EMBL" id="VSRR010002826">
    <property type="protein sequence ID" value="MPC33391.1"/>
    <property type="molecule type" value="Genomic_DNA"/>
</dbReference>
<proteinExistence type="predicted"/>
<name>A0A5B7EGB7_PORTR</name>
<dbReference type="AlphaFoldDB" id="A0A5B7EGB7"/>
<feature type="region of interest" description="Disordered" evidence="1">
    <location>
        <begin position="32"/>
        <end position="82"/>
    </location>
</feature>
<sequence length="82" mass="9086">MALKQQGLLRQDGVRDCATSTAEKLVIATVEHSTVGTRGEKHCTAEPPDLRKRDEKQSENMESAGKNRKKRSEGSRYSGRGK</sequence>
<evidence type="ECO:0000313" key="3">
    <source>
        <dbReference type="Proteomes" id="UP000324222"/>
    </source>
</evidence>
<gene>
    <name evidence="2" type="ORF">E2C01_026739</name>
</gene>
<comment type="caution">
    <text evidence="2">The sequence shown here is derived from an EMBL/GenBank/DDBJ whole genome shotgun (WGS) entry which is preliminary data.</text>
</comment>
<evidence type="ECO:0000313" key="2">
    <source>
        <dbReference type="EMBL" id="MPC33391.1"/>
    </source>
</evidence>
<reference evidence="2 3" key="1">
    <citation type="submission" date="2019-05" db="EMBL/GenBank/DDBJ databases">
        <title>Another draft genome of Portunus trituberculatus and its Hox gene families provides insights of decapod evolution.</title>
        <authorList>
            <person name="Jeong J.-H."/>
            <person name="Song I."/>
            <person name="Kim S."/>
            <person name="Choi T."/>
            <person name="Kim D."/>
            <person name="Ryu S."/>
            <person name="Kim W."/>
        </authorList>
    </citation>
    <scope>NUCLEOTIDE SEQUENCE [LARGE SCALE GENOMIC DNA]</scope>
    <source>
        <tissue evidence="2">Muscle</tissue>
    </source>
</reference>
<protein>
    <submittedName>
        <fullName evidence="2">Uncharacterized protein</fullName>
    </submittedName>
</protein>
<accession>A0A5B7EGB7</accession>
<feature type="compositionally biased region" description="Basic and acidic residues" evidence="1">
    <location>
        <begin position="38"/>
        <end position="59"/>
    </location>
</feature>